<dbReference type="EMBL" id="MPUH01000272">
    <property type="protein sequence ID" value="OMJ84334.1"/>
    <property type="molecule type" value="Genomic_DNA"/>
</dbReference>
<organism evidence="2 3">
    <name type="scientific">Stentor coeruleus</name>
    <dbReference type="NCBI Taxonomy" id="5963"/>
    <lineage>
        <taxon>Eukaryota</taxon>
        <taxon>Sar</taxon>
        <taxon>Alveolata</taxon>
        <taxon>Ciliophora</taxon>
        <taxon>Postciliodesmatophora</taxon>
        <taxon>Heterotrichea</taxon>
        <taxon>Heterotrichida</taxon>
        <taxon>Stentoridae</taxon>
        <taxon>Stentor</taxon>
    </lineage>
</organism>
<reference evidence="2 3" key="1">
    <citation type="submission" date="2016-11" db="EMBL/GenBank/DDBJ databases">
        <title>The macronuclear genome of Stentor coeruleus: a giant cell with tiny introns.</title>
        <authorList>
            <person name="Slabodnick M."/>
            <person name="Ruby J.G."/>
            <person name="Reiff S.B."/>
            <person name="Swart E.C."/>
            <person name="Gosai S."/>
            <person name="Prabakaran S."/>
            <person name="Witkowska E."/>
            <person name="Larue G.E."/>
            <person name="Fisher S."/>
            <person name="Freeman R.M."/>
            <person name="Gunawardena J."/>
            <person name="Chu W."/>
            <person name="Stover N.A."/>
            <person name="Gregory B.D."/>
            <person name="Nowacki M."/>
            <person name="Derisi J."/>
            <person name="Roy S.W."/>
            <person name="Marshall W.F."/>
            <person name="Sood P."/>
        </authorList>
    </citation>
    <scope>NUCLEOTIDE SEQUENCE [LARGE SCALE GENOMIC DNA]</scope>
    <source>
        <strain evidence="2">WM001</strain>
    </source>
</reference>
<evidence type="ECO:0000313" key="2">
    <source>
        <dbReference type="EMBL" id="OMJ84334.1"/>
    </source>
</evidence>
<feature type="coiled-coil region" evidence="1">
    <location>
        <begin position="8"/>
        <end position="42"/>
    </location>
</feature>
<sequence length="323" mass="37348">MEDLHYHLEQLEKQVSHVKSTLRQETKRFERLNSQLQLTRHQLSVYTEEAKTIQVQLDKVLNQFTKEVCSDLRIIKAPVSCLLELCDKLLLILDIKDRSWKSFRSVSKNFPAFKNLMISIQNDQLPENVINEVLPLWKSQGTLRLKLSKINNGACVLLDWISMIVEYNLKSEIIVTSKKRIPELEKMIKSQSKTLSDLTSESLSIEELVNKTKSNLEDGEMDCDDCSELSLTSKPYAFVKSEQDERQIFHSTVHRGTASGGIMQSSFKMFRENSELQTLFPNFNSENLYGEAPVNKNVELEDPIIYEGKTEMIGCCRMRFFCF</sequence>
<evidence type="ECO:0000313" key="3">
    <source>
        <dbReference type="Proteomes" id="UP000187209"/>
    </source>
</evidence>
<keyword evidence="3" id="KW-1185">Reference proteome</keyword>
<proteinExistence type="predicted"/>
<comment type="caution">
    <text evidence="2">The sequence shown here is derived from an EMBL/GenBank/DDBJ whole genome shotgun (WGS) entry which is preliminary data.</text>
</comment>
<gene>
    <name evidence="2" type="ORF">SteCoe_14558</name>
</gene>
<dbReference type="AlphaFoldDB" id="A0A1R2C5M6"/>
<evidence type="ECO:0000256" key="1">
    <source>
        <dbReference type="SAM" id="Coils"/>
    </source>
</evidence>
<dbReference type="Proteomes" id="UP000187209">
    <property type="component" value="Unassembled WGS sequence"/>
</dbReference>
<keyword evidence="1" id="KW-0175">Coiled coil</keyword>
<accession>A0A1R2C5M6</accession>
<name>A0A1R2C5M6_9CILI</name>
<protein>
    <recommendedName>
        <fullName evidence="4">Dynein heavy chain coiled coil stalk domain-containing protein</fullName>
    </recommendedName>
</protein>
<evidence type="ECO:0008006" key="4">
    <source>
        <dbReference type="Google" id="ProtNLM"/>
    </source>
</evidence>
<dbReference type="Gene3D" id="1.20.920.20">
    <property type="match status" value="1"/>
</dbReference>